<keyword evidence="2" id="KW-1185">Reference proteome</keyword>
<reference evidence="2" key="1">
    <citation type="journal article" date="2019" name="Int. J. Syst. Evol. Microbiol.">
        <title>The Global Catalogue of Microorganisms (GCM) 10K type strain sequencing project: providing services to taxonomists for standard genome sequencing and annotation.</title>
        <authorList>
            <consortium name="The Broad Institute Genomics Platform"/>
            <consortium name="The Broad Institute Genome Sequencing Center for Infectious Disease"/>
            <person name="Wu L."/>
            <person name="Ma J."/>
        </authorList>
    </citation>
    <scope>NUCLEOTIDE SEQUENCE [LARGE SCALE GENOMIC DNA]</scope>
    <source>
        <strain evidence="2">CGMCC 1.15197</strain>
    </source>
</reference>
<organism evidence="1 2">
    <name type="scientific">Hymenobacter cavernae</name>
    <dbReference type="NCBI Taxonomy" id="2044852"/>
    <lineage>
        <taxon>Bacteria</taxon>
        <taxon>Pseudomonadati</taxon>
        <taxon>Bacteroidota</taxon>
        <taxon>Cytophagia</taxon>
        <taxon>Cytophagales</taxon>
        <taxon>Hymenobacteraceae</taxon>
        <taxon>Hymenobacter</taxon>
    </lineage>
</organism>
<sequence>MQPFRKLVDTQALTISYDNPNEWLYIEWKGDHDKTTVRTGFELILRCLQAWECKKILNDSSQVTSSWEVAAEVLNQNFFDCLVQQSVRYVAWVYSPQWSNRRAIDARLQFVARPIVIMFEELATAYAWLKQSL</sequence>
<proteinExistence type="predicted"/>
<accession>A0ABQ1U5V6</accession>
<dbReference type="Proteomes" id="UP000632273">
    <property type="component" value="Unassembled WGS sequence"/>
</dbReference>
<comment type="caution">
    <text evidence="1">The sequence shown here is derived from an EMBL/GenBank/DDBJ whole genome shotgun (WGS) entry which is preliminary data.</text>
</comment>
<gene>
    <name evidence="1" type="ORF">GCM10011383_22800</name>
</gene>
<dbReference type="RefSeq" id="WP_188814141.1">
    <property type="nucleotide sequence ID" value="NZ_BMHT01000004.1"/>
</dbReference>
<evidence type="ECO:0000313" key="1">
    <source>
        <dbReference type="EMBL" id="GGF11053.1"/>
    </source>
</evidence>
<dbReference type="EMBL" id="BMHT01000004">
    <property type="protein sequence ID" value="GGF11053.1"/>
    <property type="molecule type" value="Genomic_DNA"/>
</dbReference>
<evidence type="ECO:0000313" key="2">
    <source>
        <dbReference type="Proteomes" id="UP000632273"/>
    </source>
</evidence>
<evidence type="ECO:0008006" key="3">
    <source>
        <dbReference type="Google" id="ProtNLM"/>
    </source>
</evidence>
<protein>
    <recommendedName>
        <fullName evidence="3">STAS/SEC14 domain-containing protein</fullName>
    </recommendedName>
</protein>
<name>A0ABQ1U5V6_9BACT</name>